<name>A0A8J7IWC4_9CYAN</name>
<keyword evidence="1" id="KW-0597">Phosphoprotein</keyword>
<evidence type="ECO:0000313" key="5">
    <source>
        <dbReference type="EMBL" id="MBE9117928.1"/>
    </source>
</evidence>
<dbReference type="CDD" id="cd01949">
    <property type="entry name" value="GGDEF"/>
    <property type="match status" value="1"/>
</dbReference>
<feature type="modified residue" description="4-aspartylphosphate" evidence="1">
    <location>
        <position position="66"/>
    </location>
</feature>
<evidence type="ECO:0000259" key="4">
    <source>
        <dbReference type="PROSITE" id="PS50887"/>
    </source>
</evidence>
<dbReference type="InterPro" id="IPR011006">
    <property type="entry name" value="CheY-like_superfamily"/>
</dbReference>
<evidence type="ECO:0000256" key="2">
    <source>
        <dbReference type="SAM" id="Coils"/>
    </source>
</evidence>
<proteinExistence type="predicted"/>
<dbReference type="EMBL" id="JADEWZ010000033">
    <property type="protein sequence ID" value="MBE9117928.1"/>
    <property type="molecule type" value="Genomic_DNA"/>
</dbReference>
<dbReference type="Pfam" id="PF00072">
    <property type="entry name" value="Response_reg"/>
    <property type="match status" value="1"/>
</dbReference>
<dbReference type="InterPro" id="IPR000160">
    <property type="entry name" value="GGDEF_dom"/>
</dbReference>
<dbReference type="Pfam" id="PF00990">
    <property type="entry name" value="GGDEF"/>
    <property type="match status" value="1"/>
</dbReference>
<dbReference type="InterPro" id="IPR001789">
    <property type="entry name" value="Sig_transdc_resp-reg_receiver"/>
</dbReference>
<dbReference type="GO" id="GO:0000160">
    <property type="term" value="P:phosphorelay signal transduction system"/>
    <property type="evidence" value="ECO:0007669"/>
    <property type="project" value="InterPro"/>
</dbReference>
<dbReference type="Gene3D" id="6.10.250.690">
    <property type="match status" value="1"/>
</dbReference>
<dbReference type="CDD" id="cd19920">
    <property type="entry name" value="REC_PA4781-like"/>
    <property type="match status" value="1"/>
</dbReference>
<dbReference type="GO" id="GO:1902201">
    <property type="term" value="P:negative regulation of bacterial-type flagellum-dependent cell motility"/>
    <property type="evidence" value="ECO:0007669"/>
    <property type="project" value="TreeGrafter"/>
</dbReference>
<feature type="domain" description="GGDEF" evidence="4">
    <location>
        <begin position="204"/>
        <end position="341"/>
    </location>
</feature>
<keyword evidence="2" id="KW-0175">Coiled coil</keyword>
<keyword evidence="6" id="KW-1185">Reference proteome</keyword>
<dbReference type="SMART" id="SM00448">
    <property type="entry name" value="REC"/>
    <property type="match status" value="1"/>
</dbReference>
<dbReference type="InterPro" id="IPR050469">
    <property type="entry name" value="Diguanylate_Cyclase"/>
</dbReference>
<dbReference type="InterPro" id="IPR043128">
    <property type="entry name" value="Rev_trsase/Diguanyl_cyclase"/>
</dbReference>
<dbReference type="Gene3D" id="3.40.50.2300">
    <property type="match status" value="1"/>
</dbReference>
<evidence type="ECO:0000313" key="6">
    <source>
        <dbReference type="Proteomes" id="UP000654482"/>
    </source>
</evidence>
<dbReference type="GO" id="GO:0043709">
    <property type="term" value="P:cell adhesion involved in single-species biofilm formation"/>
    <property type="evidence" value="ECO:0007669"/>
    <property type="project" value="TreeGrafter"/>
</dbReference>
<dbReference type="PROSITE" id="PS50110">
    <property type="entry name" value="RESPONSE_REGULATORY"/>
    <property type="match status" value="1"/>
</dbReference>
<comment type="caution">
    <text evidence="5">The sequence shown here is derived from an EMBL/GenBank/DDBJ whole genome shotgun (WGS) entry which is preliminary data.</text>
</comment>
<dbReference type="NCBIfam" id="TIGR00254">
    <property type="entry name" value="GGDEF"/>
    <property type="match status" value="1"/>
</dbReference>
<dbReference type="GO" id="GO:0005886">
    <property type="term" value="C:plasma membrane"/>
    <property type="evidence" value="ECO:0007669"/>
    <property type="project" value="TreeGrafter"/>
</dbReference>
<dbReference type="Gene3D" id="3.30.70.270">
    <property type="match status" value="1"/>
</dbReference>
<feature type="domain" description="Response regulatory" evidence="3">
    <location>
        <begin position="17"/>
        <end position="133"/>
    </location>
</feature>
<gene>
    <name evidence="5" type="ORF">IQ249_18685</name>
</gene>
<dbReference type="SMART" id="SM00267">
    <property type="entry name" value="GGDEF"/>
    <property type="match status" value="1"/>
</dbReference>
<reference evidence="5" key="1">
    <citation type="submission" date="2020-10" db="EMBL/GenBank/DDBJ databases">
        <authorList>
            <person name="Castelo-Branco R."/>
            <person name="Eusebio N."/>
            <person name="Adriana R."/>
            <person name="Vieira A."/>
            <person name="Brugerolle De Fraissinette N."/>
            <person name="Rezende De Castro R."/>
            <person name="Schneider M.P."/>
            <person name="Vasconcelos V."/>
            <person name="Leao P.N."/>
        </authorList>
    </citation>
    <scope>NUCLEOTIDE SEQUENCE</scope>
    <source>
        <strain evidence="5">LEGE 07157</strain>
    </source>
</reference>
<evidence type="ECO:0000259" key="3">
    <source>
        <dbReference type="PROSITE" id="PS50110"/>
    </source>
</evidence>
<dbReference type="FunFam" id="3.30.70.270:FF:000001">
    <property type="entry name" value="Diguanylate cyclase domain protein"/>
    <property type="match status" value="1"/>
</dbReference>
<accession>A0A8J7IWC4</accession>
<feature type="coiled-coil region" evidence="2">
    <location>
        <begin position="135"/>
        <end position="176"/>
    </location>
</feature>
<dbReference type="InterPro" id="IPR029787">
    <property type="entry name" value="Nucleotide_cyclase"/>
</dbReference>
<dbReference type="PANTHER" id="PTHR45138:SF9">
    <property type="entry name" value="DIGUANYLATE CYCLASE DGCM-RELATED"/>
    <property type="match status" value="1"/>
</dbReference>
<dbReference type="PROSITE" id="PS50887">
    <property type="entry name" value="GGDEF"/>
    <property type="match status" value="1"/>
</dbReference>
<dbReference type="GO" id="GO:0052621">
    <property type="term" value="F:diguanylate cyclase activity"/>
    <property type="evidence" value="ECO:0007669"/>
    <property type="project" value="TreeGrafter"/>
</dbReference>
<evidence type="ECO:0000256" key="1">
    <source>
        <dbReference type="PROSITE-ProRule" id="PRU00169"/>
    </source>
</evidence>
<dbReference type="PANTHER" id="PTHR45138">
    <property type="entry name" value="REGULATORY COMPONENTS OF SENSORY TRANSDUCTION SYSTEM"/>
    <property type="match status" value="1"/>
</dbReference>
<dbReference type="SUPFAM" id="SSF55073">
    <property type="entry name" value="Nucleotide cyclase"/>
    <property type="match status" value="1"/>
</dbReference>
<protein>
    <submittedName>
        <fullName evidence="5">Diguanylate cyclase</fullName>
    </submittedName>
</protein>
<organism evidence="5 6">
    <name type="scientific">Lusitaniella coriacea LEGE 07157</name>
    <dbReference type="NCBI Taxonomy" id="945747"/>
    <lineage>
        <taxon>Bacteria</taxon>
        <taxon>Bacillati</taxon>
        <taxon>Cyanobacteriota</taxon>
        <taxon>Cyanophyceae</taxon>
        <taxon>Spirulinales</taxon>
        <taxon>Lusitaniellaceae</taxon>
        <taxon>Lusitaniella</taxon>
    </lineage>
</organism>
<dbReference type="AlphaFoldDB" id="A0A8J7IWC4"/>
<dbReference type="Proteomes" id="UP000654482">
    <property type="component" value="Unassembled WGS sequence"/>
</dbReference>
<dbReference type="SUPFAM" id="SSF52172">
    <property type="entry name" value="CheY-like"/>
    <property type="match status" value="1"/>
</dbReference>
<dbReference type="RefSeq" id="WP_194031015.1">
    <property type="nucleotide sequence ID" value="NZ_JADEWZ010000033.1"/>
</dbReference>
<sequence length="342" mass="38370">MIDRLLLEIRDAVVGEDILVVDDTPANLNLLTQMLSERGYTVRVAPNGHLALKSIRSCQPSLILLDIKMPDLTGYQVCARLKIDEATRDIPIIFISALDEVIDKVKAFEMGAVDYITKPFEPVEVLARIKSQLRLRSLQLQLQQQNLRFQQEIKERHKAEAKLQKANLKLTRLANSDGLTQVANRRLFNIILSLEWVKLRQAGRPLGLVLCDVDYFKSYNDIYGHLAGDDCLRQIASSLRRAVKQPNALVARYGGEEFAILLPNNSIAQAVRVAESIRDRVRQLSIPHKGSQVSQYVTISLGVSSMIPVPHKAPELLIDSADRRLYAAKQSGRDRAIAHEPA</sequence>